<evidence type="ECO:0000256" key="2">
    <source>
        <dbReference type="ARBA" id="ARBA00008072"/>
    </source>
</evidence>
<dbReference type="EMBL" id="RKHR01000005">
    <property type="protein sequence ID" value="ROS00232.1"/>
    <property type="molecule type" value="Genomic_DNA"/>
</dbReference>
<keyword evidence="11" id="KW-1185">Reference proteome</keyword>
<comment type="caution">
    <text evidence="10">The sequence shown here is derived from an EMBL/GenBank/DDBJ whole genome shotgun (WGS) entry which is preliminary data.</text>
</comment>
<proteinExistence type="inferred from homology"/>
<dbReference type="GO" id="GO:0008270">
    <property type="term" value="F:zinc ion binding"/>
    <property type="evidence" value="ECO:0007669"/>
    <property type="project" value="InterPro"/>
</dbReference>
<keyword evidence="5" id="KW-0521">NADP</keyword>
<evidence type="ECO:0000259" key="9">
    <source>
        <dbReference type="SMART" id="SM00829"/>
    </source>
</evidence>
<dbReference type="PROSITE" id="PS00059">
    <property type="entry name" value="ADH_ZINC"/>
    <property type="match status" value="1"/>
</dbReference>
<dbReference type="InterPro" id="IPR020843">
    <property type="entry name" value="ER"/>
</dbReference>
<protein>
    <recommendedName>
        <fullName evidence="7">alcohol dehydrogenase (NADP(+))</fullName>
        <ecNumber evidence="7">1.1.1.2</ecNumber>
    </recommendedName>
</protein>
<keyword evidence="3 8" id="KW-0479">Metal-binding</keyword>
<name>A0A3N2DKK2_9GAMM</name>
<comment type="similarity">
    <text evidence="2 8">Belongs to the zinc-containing alcohol dehydrogenase family.</text>
</comment>
<organism evidence="10 11">
    <name type="scientific">Sinobacterium caligoides</name>
    <dbReference type="NCBI Taxonomy" id="933926"/>
    <lineage>
        <taxon>Bacteria</taxon>
        <taxon>Pseudomonadati</taxon>
        <taxon>Pseudomonadota</taxon>
        <taxon>Gammaproteobacteria</taxon>
        <taxon>Cellvibrionales</taxon>
        <taxon>Spongiibacteraceae</taxon>
        <taxon>Sinobacterium</taxon>
    </lineage>
</organism>
<dbReference type="PANTHER" id="PTHR42683">
    <property type="entry name" value="ALDEHYDE REDUCTASE"/>
    <property type="match status" value="1"/>
</dbReference>
<dbReference type="FunFam" id="3.90.180.10:FF:000018">
    <property type="entry name" value="NAD(P)-dependent alcohol dehydrogenase"/>
    <property type="match status" value="1"/>
</dbReference>
<dbReference type="InterPro" id="IPR013149">
    <property type="entry name" value="ADH-like_C"/>
</dbReference>
<evidence type="ECO:0000256" key="1">
    <source>
        <dbReference type="ARBA" id="ARBA00001947"/>
    </source>
</evidence>
<gene>
    <name evidence="10" type="ORF">EDC56_2870</name>
</gene>
<accession>A0A3N2DKK2</accession>
<dbReference type="InterPro" id="IPR036291">
    <property type="entry name" value="NAD(P)-bd_dom_sf"/>
</dbReference>
<dbReference type="InterPro" id="IPR029752">
    <property type="entry name" value="D-isomer_DH_CS1"/>
</dbReference>
<dbReference type="SUPFAM" id="SSF50129">
    <property type="entry name" value="GroES-like"/>
    <property type="match status" value="1"/>
</dbReference>
<evidence type="ECO:0000256" key="8">
    <source>
        <dbReference type="RuleBase" id="RU361277"/>
    </source>
</evidence>
<dbReference type="InterPro" id="IPR011032">
    <property type="entry name" value="GroES-like_sf"/>
</dbReference>
<evidence type="ECO:0000256" key="6">
    <source>
        <dbReference type="ARBA" id="ARBA00023002"/>
    </source>
</evidence>
<reference evidence="10 11" key="1">
    <citation type="submission" date="2018-11" db="EMBL/GenBank/DDBJ databases">
        <title>Genomic Encyclopedia of Type Strains, Phase IV (KMG-IV): sequencing the most valuable type-strain genomes for metagenomic binning, comparative biology and taxonomic classification.</title>
        <authorList>
            <person name="Goeker M."/>
        </authorList>
    </citation>
    <scope>NUCLEOTIDE SEQUENCE [LARGE SCALE GENOMIC DNA]</scope>
    <source>
        <strain evidence="10 11">DSM 100316</strain>
    </source>
</reference>
<dbReference type="RefSeq" id="WP_123713206.1">
    <property type="nucleotide sequence ID" value="NZ_RKHR01000005.1"/>
</dbReference>
<sequence>MIKAYAATDAGAELTPYEYDPGPLADGDVEIAVESCGICHSDLSMLDNEWGLSQYPLVPGHEIVGTVAAIGSDVTQLKVGQRVGLGWQSGFCLDCSSCDKGDHNLCKQASFSIIARHGGFADKVRAQANAVVALPENIDAESAGPLFCGGITVFNPLVEFNIKPGDKVAVIGIGGLGHLAIQFLKAWGCHTTAFTSSKDKALEALELGADSVLDSTNAASLAAAADRFDFIISTVNVTLDWNAYIATLAPKGRLHFVGITLENLDIAVLPLLIGQRTISGSPVGSPGTMEKMLSFAAKHQIKPMVEYFDFSDINNAITHLREGKARYRVVLKHPSD</sequence>
<evidence type="ECO:0000256" key="7">
    <source>
        <dbReference type="ARBA" id="ARBA00024074"/>
    </source>
</evidence>
<dbReference type="InterPro" id="IPR002328">
    <property type="entry name" value="ADH_Zn_CS"/>
</dbReference>
<dbReference type="FunFam" id="3.40.50.720:FF:000022">
    <property type="entry name" value="Cinnamyl alcohol dehydrogenase"/>
    <property type="match status" value="1"/>
</dbReference>
<dbReference type="InterPro" id="IPR013154">
    <property type="entry name" value="ADH-like_N"/>
</dbReference>
<dbReference type="Pfam" id="PF08240">
    <property type="entry name" value="ADH_N"/>
    <property type="match status" value="1"/>
</dbReference>
<evidence type="ECO:0000313" key="11">
    <source>
        <dbReference type="Proteomes" id="UP000275394"/>
    </source>
</evidence>
<dbReference type="Proteomes" id="UP000275394">
    <property type="component" value="Unassembled WGS sequence"/>
</dbReference>
<evidence type="ECO:0000256" key="5">
    <source>
        <dbReference type="ARBA" id="ARBA00022857"/>
    </source>
</evidence>
<dbReference type="AlphaFoldDB" id="A0A3N2DKK2"/>
<dbReference type="CDD" id="cd05283">
    <property type="entry name" value="CAD1"/>
    <property type="match status" value="1"/>
</dbReference>
<comment type="cofactor">
    <cofactor evidence="1 8">
        <name>Zn(2+)</name>
        <dbReference type="ChEBI" id="CHEBI:29105"/>
    </cofactor>
</comment>
<feature type="domain" description="Enoyl reductase (ER)" evidence="9">
    <location>
        <begin position="7"/>
        <end position="331"/>
    </location>
</feature>
<keyword evidence="6" id="KW-0560">Oxidoreductase</keyword>
<keyword evidence="4 8" id="KW-0862">Zinc</keyword>
<dbReference type="SMART" id="SM00829">
    <property type="entry name" value="PKS_ER"/>
    <property type="match status" value="1"/>
</dbReference>
<dbReference type="EC" id="1.1.1.2" evidence="7"/>
<dbReference type="PROSITE" id="PS00065">
    <property type="entry name" value="D_2_HYDROXYACID_DH_1"/>
    <property type="match status" value="1"/>
</dbReference>
<evidence type="ECO:0000313" key="10">
    <source>
        <dbReference type="EMBL" id="ROS00232.1"/>
    </source>
</evidence>
<dbReference type="InterPro" id="IPR047109">
    <property type="entry name" value="CAD-like"/>
</dbReference>
<dbReference type="Pfam" id="PF00107">
    <property type="entry name" value="ADH_zinc_N"/>
    <property type="match status" value="1"/>
</dbReference>
<evidence type="ECO:0000256" key="3">
    <source>
        <dbReference type="ARBA" id="ARBA00022723"/>
    </source>
</evidence>
<dbReference type="OrthoDB" id="9771084at2"/>
<dbReference type="Gene3D" id="3.90.180.10">
    <property type="entry name" value="Medium-chain alcohol dehydrogenases, catalytic domain"/>
    <property type="match status" value="1"/>
</dbReference>
<dbReference type="GO" id="GO:0008106">
    <property type="term" value="F:alcohol dehydrogenase (NADP+) activity"/>
    <property type="evidence" value="ECO:0007669"/>
    <property type="project" value="UniProtKB-EC"/>
</dbReference>
<dbReference type="SUPFAM" id="SSF51735">
    <property type="entry name" value="NAD(P)-binding Rossmann-fold domains"/>
    <property type="match status" value="1"/>
</dbReference>
<dbReference type="Gene3D" id="3.40.50.720">
    <property type="entry name" value="NAD(P)-binding Rossmann-like Domain"/>
    <property type="match status" value="1"/>
</dbReference>
<evidence type="ECO:0000256" key="4">
    <source>
        <dbReference type="ARBA" id="ARBA00022833"/>
    </source>
</evidence>